<dbReference type="EMBL" id="PQFF01000252">
    <property type="protein sequence ID" value="RHZ70145.1"/>
    <property type="molecule type" value="Genomic_DNA"/>
</dbReference>
<keyword evidence="2" id="KW-1185">Reference proteome</keyword>
<dbReference type="OrthoDB" id="2018507at2759"/>
<comment type="caution">
    <text evidence="1">The sequence shown here is derived from an EMBL/GenBank/DDBJ whole genome shotgun (WGS) entry which is preliminary data.</text>
</comment>
<evidence type="ECO:0008006" key="3">
    <source>
        <dbReference type="Google" id="ProtNLM"/>
    </source>
</evidence>
<accession>A0A397I3M4</accession>
<reference evidence="1 2" key="1">
    <citation type="submission" date="2018-08" db="EMBL/GenBank/DDBJ databases">
        <title>Genome and evolution of the arbuscular mycorrhizal fungus Diversispora epigaea (formerly Glomus versiforme) and its bacterial endosymbionts.</title>
        <authorList>
            <person name="Sun X."/>
            <person name="Fei Z."/>
            <person name="Harrison M."/>
        </authorList>
    </citation>
    <scope>NUCLEOTIDE SEQUENCE [LARGE SCALE GENOMIC DNA]</scope>
    <source>
        <strain evidence="1 2">IT104</strain>
    </source>
</reference>
<dbReference type="Gene3D" id="1.25.40.10">
    <property type="entry name" value="Tetratricopeptide repeat domain"/>
    <property type="match status" value="1"/>
</dbReference>
<organism evidence="1 2">
    <name type="scientific">Diversispora epigaea</name>
    <dbReference type="NCBI Taxonomy" id="1348612"/>
    <lineage>
        <taxon>Eukaryota</taxon>
        <taxon>Fungi</taxon>
        <taxon>Fungi incertae sedis</taxon>
        <taxon>Mucoromycota</taxon>
        <taxon>Glomeromycotina</taxon>
        <taxon>Glomeromycetes</taxon>
        <taxon>Diversisporales</taxon>
        <taxon>Diversisporaceae</taxon>
        <taxon>Diversispora</taxon>
    </lineage>
</organism>
<sequence length="190" mass="22059">MYLKGIGIEKDLKKGFQIYSKVTDEGSHMTLNYMAYCCENGFGVEKHRIGIATVETKRFQCLIKSTLLETLIQCLMSGISITMVLTWNVKLIGKNVYKATFKTSQRTVALKCVYLNDRFKLDNLINEFEKIKRHRKLEIYDGIPTNEGSPRQYLKTYFQKMDWNEKLNLSKQIANVGCLSILMISLMEDW</sequence>
<proteinExistence type="predicted"/>
<evidence type="ECO:0000313" key="1">
    <source>
        <dbReference type="EMBL" id="RHZ70145.1"/>
    </source>
</evidence>
<protein>
    <recommendedName>
        <fullName evidence="3">Serine-threonine/tyrosine-protein kinase catalytic domain-containing protein</fullName>
    </recommendedName>
</protein>
<dbReference type="InterPro" id="IPR011990">
    <property type="entry name" value="TPR-like_helical_dom_sf"/>
</dbReference>
<evidence type="ECO:0000313" key="2">
    <source>
        <dbReference type="Proteomes" id="UP000266861"/>
    </source>
</evidence>
<gene>
    <name evidence="1" type="ORF">Glove_275g106</name>
</gene>
<dbReference type="SUPFAM" id="SSF81901">
    <property type="entry name" value="HCP-like"/>
    <property type="match status" value="1"/>
</dbReference>
<dbReference type="Proteomes" id="UP000266861">
    <property type="component" value="Unassembled WGS sequence"/>
</dbReference>
<dbReference type="AlphaFoldDB" id="A0A397I3M4"/>
<name>A0A397I3M4_9GLOM</name>